<name>A0A820JMF9_9BILA</name>
<dbReference type="Pfam" id="PF20700">
    <property type="entry name" value="Mutator"/>
    <property type="match status" value="1"/>
</dbReference>
<evidence type="ECO:0000313" key="2">
    <source>
        <dbReference type="EMBL" id="CAF4326461.1"/>
    </source>
</evidence>
<feature type="non-terminal residue" evidence="2">
    <location>
        <position position="223"/>
    </location>
</feature>
<comment type="caution">
    <text evidence="2">The sequence shown here is derived from an EMBL/GenBank/DDBJ whole genome shotgun (WGS) entry which is preliminary data.</text>
</comment>
<proteinExistence type="predicted"/>
<organism evidence="2 3">
    <name type="scientific">Adineta steineri</name>
    <dbReference type="NCBI Taxonomy" id="433720"/>
    <lineage>
        <taxon>Eukaryota</taxon>
        <taxon>Metazoa</taxon>
        <taxon>Spiralia</taxon>
        <taxon>Gnathifera</taxon>
        <taxon>Rotifera</taxon>
        <taxon>Eurotatoria</taxon>
        <taxon>Bdelloidea</taxon>
        <taxon>Adinetida</taxon>
        <taxon>Adinetidae</taxon>
        <taxon>Adineta</taxon>
    </lineage>
</organism>
<evidence type="ECO:0000313" key="3">
    <source>
        <dbReference type="Proteomes" id="UP000663844"/>
    </source>
</evidence>
<accession>A0A820JMF9</accession>
<dbReference type="AlphaFoldDB" id="A0A820JMF9"/>
<reference evidence="2" key="1">
    <citation type="submission" date="2021-02" db="EMBL/GenBank/DDBJ databases">
        <authorList>
            <person name="Nowell W R."/>
        </authorList>
    </citation>
    <scope>NUCLEOTIDE SEQUENCE</scope>
</reference>
<sequence>MGKYISKRLKNQKLRLERLKNAKSINNTIPTSTEHVTTTIEKKLKLARAQLNSTSTSTTYSTIEDEFASSDIPYESVNIIVSIGMILNLVNKLRCPSCDCVGKMSEKITQRRGLVYNIKFSCICSFEMSFTNSTQLVHPTTKRMDELNMMACVAANIVGIKRTGMTTILGILNILPPVQIENWNKYQKIYSDALDVVKDESLGRAADEAAEQSSEPADHEAVT</sequence>
<dbReference type="EMBL" id="CAJOAZ010018464">
    <property type="protein sequence ID" value="CAF4326461.1"/>
    <property type="molecule type" value="Genomic_DNA"/>
</dbReference>
<protein>
    <recommendedName>
        <fullName evidence="1">Mutator-like transposase domain-containing protein</fullName>
    </recommendedName>
</protein>
<dbReference type="Proteomes" id="UP000663844">
    <property type="component" value="Unassembled WGS sequence"/>
</dbReference>
<gene>
    <name evidence="2" type="ORF">OXD698_LOCUS47456</name>
</gene>
<feature type="domain" description="Mutator-like transposase" evidence="1">
    <location>
        <begin position="83"/>
        <end position="211"/>
    </location>
</feature>
<evidence type="ECO:0000259" key="1">
    <source>
        <dbReference type="Pfam" id="PF20700"/>
    </source>
</evidence>
<dbReference type="InterPro" id="IPR049012">
    <property type="entry name" value="Mutator_transp_dom"/>
</dbReference>